<name>A0A5C5UAQ7_9CORY</name>
<reference evidence="2 3" key="1">
    <citation type="submission" date="2019-08" db="EMBL/GenBank/DDBJ databases">
        <authorList>
            <person name="Lei W."/>
        </authorList>
    </citation>
    <scope>NUCLEOTIDE SEQUENCE [LARGE SCALE GENOMIC DNA]</scope>
    <source>
        <strain evidence="2 3">CCUG 58627</strain>
    </source>
</reference>
<feature type="region of interest" description="Disordered" evidence="1">
    <location>
        <begin position="29"/>
        <end position="52"/>
    </location>
</feature>
<dbReference type="Gene3D" id="3.90.1720.10">
    <property type="entry name" value="endopeptidase domain like (from Nostoc punctiforme)"/>
    <property type="match status" value="1"/>
</dbReference>
<dbReference type="EMBL" id="VOHM01000024">
    <property type="protein sequence ID" value="TWT22923.1"/>
    <property type="molecule type" value="Genomic_DNA"/>
</dbReference>
<keyword evidence="3" id="KW-1185">Reference proteome</keyword>
<dbReference type="SUPFAM" id="SSF54001">
    <property type="entry name" value="Cysteine proteinases"/>
    <property type="match status" value="1"/>
</dbReference>
<evidence type="ECO:0000313" key="2">
    <source>
        <dbReference type="EMBL" id="TWT22923.1"/>
    </source>
</evidence>
<feature type="compositionally biased region" description="Gly residues" evidence="1">
    <location>
        <begin position="35"/>
        <end position="51"/>
    </location>
</feature>
<dbReference type="Proteomes" id="UP000320791">
    <property type="component" value="Unassembled WGS sequence"/>
</dbReference>
<evidence type="ECO:0000313" key="3">
    <source>
        <dbReference type="Proteomes" id="UP000320791"/>
    </source>
</evidence>
<organism evidence="2 3">
    <name type="scientific">Corynebacterium canis</name>
    <dbReference type="NCBI Taxonomy" id="679663"/>
    <lineage>
        <taxon>Bacteria</taxon>
        <taxon>Bacillati</taxon>
        <taxon>Actinomycetota</taxon>
        <taxon>Actinomycetes</taxon>
        <taxon>Mycobacteriales</taxon>
        <taxon>Corynebacteriaceae</taxon>
        <taxon>Corynebacterium</taxon>
    </lineage>
</organism>
<dbReference type="RefSeq" id="WP_146325203.1">
    <property type="nucleotide sequence ID" value="NZ_BAABLR010000016.1"/>
</dbReference>
<proteinExistence type="predicted"/>
<dbReference type="AlphaFoldDB" id="A0A5C5UAQ7"/>
<sequence>MTASVVAGAPVAAASDPLEEVTKEETTVVETTTEDGGGAGAGGATGAGGGAATADVGGVTKLENIQELKKARGLSGTVLTKDHVKAGDNAGMKFDIEDKQPDGVLGRIAVPLADGKWAVPSNLPTAPSTKVDRAAADDAISRAQTFVAAGRDLKWNGQGVTPLTTTDVIHDKMSKPYPIYCSSLVGMILKGWDYDHTTYVSDKNTSIGASMDFGGNGDRASENELWQSNRLAKWFYTNGDLWLNDGNQNYERGDLIFLSEQKPEGKDSNTGSYFGNIFHVAIYAGDNKVIHSYSADSDGGVVEQDIDEYLREGTSFIARPSWNKASGASSKSTDDATKDGNSNGGGKCNTKGDEADKPCNQVTPGAEGKLSF</sequence>
<dbReference type="OrthoDB" id="5177647at2"/>
<gene>
    <name evidence="2" type="ORF">FRX94_10140</name>
</gene>
<evidence type="ECO:0000256" key="1">
    <source>
        <dbReference type="SAM" id="MobiDB-lite"/>
    </source>
</evidence>
<dbReference type="InterPro" id="IPR038765">
    <property type="entry name" value="Papain-like_cys_pep_sf"/>
</dbReference>
<feature type="region of interest" description="Disordered" evidence="1">
    <location>
        <begin position="321"/>
        <end position="372"/>
    </location>
</feature>
<protein>
    <submittedName>
        <fullName evidence="2">NlpC/P60 family protein</fullName>
    </submittedName>
</protein>
<comment type="caution">
    <text evidence="2">The sequence shown here is derived from an EMBL/GenBank/DDBJ whole genome shotgun (WGS) entry which is preliminary data.</text>
</comment>
<accession>A0A5C5UAQ7</accession>